<feature type="transmembrane region" description="Helical" evidence="6">
    <location>
        <begin position="67"/>
        <end position="88"/>
    </location>
</feature>
<comment type="subcellular location">
    <subcellularLocation>
        <location evidence="1">Membrane</location>
        <topology evidence="1">Multi-pass membrane protein</topology>
    </subcellularLocation>
</comment>
<dbReference type="PANTHER" id="PTHR12570">
    <property type="match status" value="1"/>
</dbReference>
<feature type="transmembrane region" description="Helical" evidence="6">
    <location>
        <begin position="167"/>
        <end position="187"/>
    </location>
</feature>
<feature type="compositionally biased region" description="Basic and acidic residues" evidence="5">
    <location>
        <begin position="394"/>
        <end position="408"/>
    </location>
</feature>
<name>A0A0E9ND71_SAICN</name>
<feature type="region of interest" description="Disordered" evidence="5">
    <location>
        <begin position="389"/>
        <end position="463"/>
    </location>
</feature>
<dbReference type="GO" id="GO:0016020">
    <property type="term" value="C:membrane"/>
    <property type="evidence" value="ECO:0007669"/>
    <property type="project" value="UniProtKB-SubCell"/>
</dbReference>
<accession>A0A0E9ND71</accession>
<evidence type="ECO:0000313" key="7">
    <source>
        <dbReference type="EMBL" id="GAO47802.1"/>
    </source>
</evidence>
<feature type="transmembrane region" description="Helical" evidence="6">
    <location>
        <begin position="138"/>
        <end position="160"/>
    </location>
</feature>
<dbReference type="EMBL" id="BACD03000011">
    <property type="protein sequence ID" value="GAO47802.1"/>
    <property type="molecule type" value="Genomic_DNA"/>
</dbReference>
<feature type="transmembrane region" description="Helical" evidence="6">
    <location>
        <begin position="318"/>
        <end position="339"/>
    </location>
</feature>
<dbReference type="SUPFAM" id="SSF103481">
    <property type="entry name" value="Multidrug resistance efflux transporter EmrE"/>
    <property type="match status" value="1"/>
</dbReference>
<feature type="transmembrane region" description="Helical" evidence="6">
    <location>
        <begin position="112"/>
        <end position="132"/>
    </location>
</feature>
<reference evidence="7 8" key="3">
    <citation type="journal article" date="2015" name="Genome Announc.">
        <title>Draft Genome Sequence of the Archiascomycetous Yeast Saitoella complicata.</title>
        <authorList>
            <person name="Yamauchi K."/>
            <person name="Kondo S."/>
            <person name="Hamamoto M."/>
            <person name="Takahashi Y."/>
            <person name="Ogura Y."/>
            <person name="Hayashi T."/>
            <person name="Nishida H."/>
        </authorList>
    </citation>
    <scope>NUCLEOTIDE SEQUENCE [LARGE SCALE GENOMIC DNA]</scope>
    <source>
        <strain evidence="7 8">NRRL Y-17804</strain>
    </source>
</reference>
<dbReference type="Gene3D" id="1.10.3730.20">
    <property type="match status" value="1"/>
</dbReference>
<evidence type="ECO:0000313" key="8">
    <source>
        <dbReference type="Proteomes" id="UP000033140"/>
    </source>
</evidence>
<reference evidence="7 8" key="1">
    <citation type="journal article" date="2011" name="J. Gen. Appl. Microbiol.">
        <title>Draft genome sequencing of the enigmatic yeast Saitoella complicata.</title>
        <authorList>
            <person name="Nishida H."/>
            <person name="Hamamoto M."/>
            <person name="Sugiyama J."/>
        </authorList>
    </citation>
    <scope>NUCLEOTIDE SEQUENCE [LARGE SCALE GENOMIC DNA]</scope>
    <source>
        <strain evidence="7 8">NRRL Y-17804</strain>
    </source>
</reference>
<evidence type="ECO:0000256" key="1">
    <source>
        <dbReference type="ARBA" id="ARBA00004141"/>
    </source>
</evidence>
<keyword evidence="2 6" id="KW-0812">Transmembrane</keyword>
<keyword evidence="4 6" id="KW-0472">Membrane</keyword>
<feature type="transmembrane region" description="Helical" evidence="6">
    <location>
        <begin position="286"/>
        <end position="306"/>
    </location>
</feature>
<dbReference type="Pfam" id="PF05653">
    <property type="entry name" value="Mg_trans_NIPA"/>
    <property type="match status" value="1"/>
</dbReference>
<keyword evidence="8" id="KW-1185">Reference proteome</keyword>
<dbReference type="OMA" id="NRGVQLC"/>
<gene>
    <name evidence="7" type="ORF">G7K_2000-t1</name>
</gene>
<sequence>MQVAASASLGRQQSTKSKRGEKRQLVSSKCPIPASGFARHEHASTRITTHHNQHILTNMPSQGVPSLIWVGCAIALVSNVIQSLGITLQRKSHIYEEALPQTLRRASYKRPLWQSGVLIYILANVFGSSVQITTLPLVVLAPLQASGLVFNAVLANVLLGEAFGLQGLIGTVLTSVGAVLIAAFGAITEPSHSLDELLRLLSQLPFVIWMVAQLILICIILMGVELYRRTTRKATGKCRQKARTIRGCGLGCVSGLISAHCLLLAKSAVELLIKTFVFHENQFDRWQSWVLVVVFVVLALVQLSYLNHALRLTPITILYPLTFCVYNITSIADGLIYFAQYGALSVLQISLVALGTAVLLLGILTMSWPRAEFEDEAATMVLSDDESYDGDVEDVTKRDLPPRAERRYSSTGSCSSSQRSLHRRTTSERTPLLPVQEEGPSNGMGRGSWYRTLQPWRRRHERT</sequence>
<evidence type="ECO:0000256" key="6">
    <source>
        <dbReference type="SAM" id="Phobius"/>
    </source>
</evidence>
<feature type="region of interest" description="Disordered" evidence="5">
    <location>
        <begin position="1"/>
        <end position="27"/>
    </location>
</feature>
<protein>
    <submittedName>
        <fullName evidence="7">Uncharacterized protein</fullName>
    </submittedName>
</protein>
<feature type="transmembrane region" description="Helical" evidence="6">
    <location>
        <begin position="207"/>
        <end position="227"/>
    </location>
</feature>
<evidence type="ECO:0000256" key="3">
    <source>
        <dbReference type="ARBA" id="ARBA00022989"/>
    </source>
</evidence>
<reference evidence="7 8" key="2">
    <citation type="journal article" date="2014" name="J. Gen. Appl. Microbiol.">
        <title>The early diverging ascomycetous budding yeast Saitoella complicata has three histone deacetylases belonging to the Clr6, Hos2, and Rpd3 lineages.</title>
        <authorList>
            <person name="Nishida H."/>
            <person name="Matsumoto T."/>
            <person name="Kondo S."/>
            <person name="Hamamoto M."/>
            <person name="Yoshikawa H."/>
        </authorList>
    </citation>
    <scope>NUCLEOTIDE SEQUENCE [LARGE SCALE GENOMIC DNA]</scope>
    <source>
        <strain evidence="7 8">NRRL Y-17804</strain>
    </source>
</reference>
<feature type="compositionally biased region" description="Low complexity" evidence="5">
    <location>
        <begin position="409"/>
        <end position="419"/>
    </location>
</feature>
<feature type="transmembrane region" description="Helical" evidence="6">
    <location>
        <begin position="345"/>
        <end position="364"/>
    </location>
</feature>
<comment type="caution">
    <text evidence="7">The sequence shown here is derived from an EMBL/GenBank/DDBJ whole genome shotgun (WGS) entry which is preliminary data.</text>
</comment>
<feature type="transmembrane region" description="Helical" evidence="6">
    <location>
        <begin position="248"/>
        <end position="266"/>
    </location>
</feature>
<dbReference type="InterPro" id="IPR008521">
    <property type="entry name" value="Mg_trans_NIPA"/>
</dbReference>
<dbReference type="GO" id="GO:0015095">
    <property type="term" value="F:magnesium ion transmembrane transporter activity"/>
    <property type="evidence" value="ECO:0007669"/>
    <property type="project" value="InterPro"/>
</dbReference>
<proteinExistence type="predicted"/>
<dbReference type="PANTHER" id="PTHR12570:SF86">
    <property type="entry name" value="ADR321CP"/>
    <property type="match status" value="1"/>
</dbReference>
<keyword evidence="3 6" id="KW-1133">Transmembrane helix</keyword>
<organism evidence="7 8">
    <name type="scientific">Saitoella complicata (strain BCRC 22490 / CBS 7301 / JCM 7358 / NBRC 10748 / NRRL Y-17804)</name>
    <dbReference type="NCBI Taxonomy" id="698492"/>
    <lineage>
        <taxon>Eukaryota</taxon>
        <taxon>Fungi</taxon>
        <taxon>Dikarya</taxon>
        <taxon>Ascomycota</taxon>
        <taxon>Taphrinomycotina</taxon>
        <taxon>Taphrinomycotina incertae sedis</taxon>
        <taxon>Saitoella</taxon>
    </lineage>
</organism>
<evidence type="ECO:0000256" key="5">
    <source>
        <dbReference type="SAM" id="MobiDB-lite"/>
    </source>
</evidence>
<dbReference type="InterPro" id="IPR037185">
    <property type="entry name" value="EmrE-like"/>
</dbReference>
<evidence type="ECO:0000256" key="4">
    <source>
        <dbReference type="ARBA" id="ARBA00023136"/>
    </source>
</evidence>
<dbReference type="AlphaFoldDB" id="A0A0E9ND71"/>
<evidence type="ECO:0000256" key="2">
    <source>
        <dbReference type="ARBA" id="ARBA00022692"/>
    </source>
</evidence>
<dbReference type="Proteomes" id="UP000033140">
    <property type="component" value="Unassembled WGS sequence"/>
</dbReference>